<keyword evidence="13 16" id="KW-0472">Membrane</keyword>
<dbReference type="CDD" id="cd16922">
    <property type="entry name" value="HATPase_EvgS-ArcB-TorS-like"/>
    <property type="match status" value="1"/>
</dbReference>
<dbReference type="Pfam" id="PF02518">
    <property type="entry name" value="HATPase_c"/>
    <property type="match status" value="1"/>
</dbReference>
<dbReference type="PROSITE" id="PS50894">
    <property type="entry name" value="HPT"/>
    <property type="match status" value="1"/>
</dbReference>
<dbReference type="CDD" id="cd00082">
    <property type="entry name" value="HisKA"/>
    <property type="match status" value="1"/>
</dbReference>
<dbReference type="EMBL" id="BJYT01000011">
    <property type="protein sequence ID" value="GEO10470.1"/>
    <property type="molecule type" value="Genomic_DNA"/>
</dbReference>
<dbReference type="Gene3D" id="3.30.565.10">
    <property type="entry name" value="Histidine kinase-like ATPase, C-terminal domain"/>
    <property type="match status" value="1"/>
</dbReference>
<dbReference type="PROSITE" id="PS50109">
    <property type="entry name" value="HIS_KIN"/>
    <property type="match status" value="1"/>
</dbReference>
<dbReference type="AlphaFoldDB" id="A0A512BES3"/>
<dbReference type="InterPro" id="IPR001789">
    <property type="entry name" value="Sig_transdc_resp-reg_receiver"/>
</dbReference>
<dbReference type="CDD" id="cd00130">
    <property type="entry name" value="PAS"/>
    <property type="match status" value="1"/>
</dbReference>
<sequence>MLIDPPPGKIKVSSILDIIIILNVCLTLTVLAVINDWTERVVDFLYVRKESVYDDILISIFFTSILFVLFAIRRNRENKQIINRQNETEKSLQKTQENLNVVLACTSNIVFNTLAFGDFGILYISENITTILGYTKEDYEIKKWWRNNIHPDDHEHVNLQLSKLFISKATSFDYRFRHKNGEWVWMNSDCKLINGEDGKPKEIAGTWRNVTSEKTKTELIRVDNERFKLAYKATEDTIYDWDMISHHLWFSDEIFRSYGYDENTTDTTIEWWSSRIDHKDHERIMASIKDAIERKQQTWLGEYCFLRADGSYAHVFDRGMIVYSHEGAPLRMIGSMTDITVLKQTEAELRIAKERAEESVRFKSEFLANMSHEIRTPLNGIIGMTELTLDSNVDLQQKRYLENIKTSSETLLSLINDILDFSKIDAGKLELSPVNFSLRDEISRSLQVLGFKASSKNLEFIFHLKPDVPDLFFGDVLRLQQIVVNLVGNAIKFTEDGEVIVRVSLKARNEEQATLLISVSDTGIGISEDKLGSIFHEFCQGDGSTTRKYGGTGLGLAITKKLVDMLGGEIWVESEIGKGSVFQFTVPLKVQKAEEKPRLIKHRELDGTKVLIVEENKAGRKYTEDMIRQFRMLPTAVATGEDAIIELNAAKRQKDPYQLVLLGLSLPGKMDGFDVAEKIKNDDVLRNIEIIVVSRSYKASDRELCAQMGITHFFTKPYSPSDLLDSICNALLLQKLIPKVTSADEVNIPTPAVYNNVSLKVLVAEDNQINQEVAYNMLVKGGNRVSIANNGREAVNAIMQEDFDLVFMDVQMPVMNGYEATQKIRQMEKGTGRNTPIIGLTANAMVGDKEKCLAAGMDDYVSKPMRKDDIIKAIERVTGISNSDTKKIEVKETNERPLINPAAMLERLGGDKEIFDGFLEAFTQQVGVSSQLLVDAVNRRSAADILFTAHSLRGLVLNLDIYKVVDITLEMEVLVHENKLDELPAYVAAVESELAKALDPLHSNALFN</sequence>
<dbReference type="InterPro" id="IPR036097">
    <property type="entry name" value="HisK_dim/P_sf"/>
</dbReference>
<evidence type="ECO:0000256" key="8">
    <source>
        <dbReference type="ARBA" id="ARBA00022741"/>
    </source>
</evidence>
<evidence type="ECO:0000313" key="22">
    <source>
        <dbReference type="EMBL" id="GEO10470.1"/>
    </source>
</evidence>
<protein>
    <recommendedName>
        <fullName evidence="3">histidine kinase</fullName>
        <ecNumber evidence="3">2.7.13.3</ecNumber>
    </recommendedName>
</protein>
<dbReference type="InterPro" id="IPR011006">
    <property type="entry name" value="CheY-like_superfamily"/>
</dbReference>
<evidence type="ECO:0000259" key="19">
    <source>
        <dbReference type="PROSITE" id="PS50112"/>
    </source>
</evidence>
<evidence type="ECO:0000256" key="2">
    <source>
        <dbReference type="ARBA" id="ARBA00004651"/>
    </source>
</evidence>
<feature type="domain" description="PAC" evidence="20">
    <location>
        <begin position="170"/>
        <end position="222"/>
    </location>
</feature>
<evidence type="ECO:0000256" key="6">
    <source>
        <dbReference type="ARBA" id="ARBA00022679"/>
    </source>
</evidence>
<dbReference type="GO" id="GO:0000155">
    <property type="term" value="F:phosphorelay sensor kinase activity"/>
    <property type="evidence" value="ECO:0007669"/>
    <property type="project" value="InterPro"/>
</dbReference>
<dbReference type="SUPFAM" id="SSF55874">
    <property type="entry name" value="ATPase domain of HSP90 chaperone/DNA topoisomerase II/histidine kinase"/>
    <property type="match status" value="1"/>
</dbReference>
<comment type="catalytic activity">
    <reaction evidence="1">
        <text>ATP + protein L-histidine = ADP + protein N-phospho-L-histidine.</text>
        <dbReference type="EC" id="2.7.13.3"/>
    </reaction>
</comment>
<dbReference type="GO" id="GO:0005886">
    <property type="term" value="C:plasma membrane"/>
    <property type="evidence" value="ECO:0007669"/>
    <property type="project" value="UniProtKB-SubCell"/>
</dbReference>
<dbReference type="EC" id="2.7.13.3" evidence="3"/>
<dbReference type="InterPro" id="IPR036890">
    <property type="entry name" value="HATPase_C_sf"/>
</dbReference>
<dbReference type="PANTHER" id="PTHR45339">
    <property type="entry name" value="HYBRID SIGNAL TRANSDUCTION HISTIDINE KINASE J"/>
    <property type="match status" value="1"/>
</dbReference>
<feature type="transmembrane region" description="Helical" evidence="16">
    <location>
        <begin position="55"/>
        <end position="72"/>
    </location>
</feature>
<evidence type="ECO:0000256" key="7">
    <source>
        <dbReference type="ARBA" id="ARBA00022692"/>
    </source>
</evidence>
<feature type="transmembrane region" description="Helical" evidence="16">
    <location>
        <begin position="99"/>
        <end position="124"/>
    </location>
</feature>
<evidence type="ECO:0000256" key="14">
    <source>
        <dbReference type="PROSITE-ProRule" id="PRU00110"/>
    </source>
</evidence>
<feature type="modified residue" description="Phosphohistidine" evidence="14">
    <location>
        <position position="950"/>
    </location>
</feature>
<evidence type="ECO:0000256" key="9">
    <source>
        <dbReference type="ARBA" id="ARBA00022777"/>
    </source>
</evidence>
<dbReference type="InterPro" id="IPR000014">
    <property type="entry name" value="PAS"/>
</dbReference>
<organism evidence="22 23">
    <name type="scientific">Segetibacter aerophilus</name>
    <dbReference type="NCBI Taxonomy" id="670293"/>
    <lineage>
        <taxon>Bacteria</taxon>
        <taxon>Pseudomonadati</taxon>
        <taxon>Bacteroidota</taxon>
        <taxon>Chitinophagia</taxon>
        <taxon>Chitinophagales</taxon>
        <taxon>Chitinophagaceae</taxon>
        <taxon>Segetibacter</taxon>
    </lineage>
</organism>
<dbReference type="SMART" id="SM00091">
    <property type="entry name" value="PAS"/>
    <property type="match status" value="2"/>
</dbReference>
<dbReference type="SUPFAM" id="SSF55785">
    <property type="entry name" value="PYP-like sensor domain (PAS domain)"/>
    <property type="match status" value="2"/>
</dbReference>
<keyword evidence="23" id="KW-1185">Reference proteome</keyword>
<dbReference type="SUPFAM" id="SSF52172">
    <property type="entry name" value="CheY-like"/>
    <property type="match status" value="2"/>
</dbReference>
<feature type="domain" description="PAC" evidence="20">
    <location>
        <begin position="299"/>
        <end position="351"/>
    </location>
</feature>
<evidence type="ECO:0000259" key="20">
    <source>
        <dbReference type="PROSITE" id="PS50113"/>
    </source>
</evidence>
<evidence type="ECO:0000256" key="3">
    <source>
        <dbReference type="ARBA" id="ARBA00012438"/>
    </source>
</evidence>
<dbReference type="Gene3D" id="3.40.50.2300">
    <property type="match status" value="2"/>
</dbReference>
<dbReference type="InterPro" id="IPR008207">
    <property type="entry name" value="Sig_transdc_His_kin_Hpt_dom"/>
</dbReference>
<dbReference type="Gene3D" id="1.10.287.130">
    <property type="match status" value="1"/>
</dbReference>
<dbReference type="SUPFAM" id="SSF47226">
    <property type="entry name" value="Histidine-containing phosphotransfer domain, HPT domain"/>
    <property type="match status" value="1"/>
</dbReference>
<keyword evidence="7 16" id="KW-0812">Transmembrane</keyword>
<accession>A0A512BES3</accession>
<dbReference type="Gene3D" id="3.30.450.20">
    <property type="entry name" value="PAS domain"/>
    <property type="match status" value="2"/>
</dbReference>
<name>A0A512BES3_9BACT</name>
<evidence type="ECO:0000256" key="13">
    <source>
        <dbReference type="ARBA" id="ARBA00023136"/>
    </source>
</evidence>
<dbReference type="InterPro" id="IPR003661">
    <property type="entry name" value="HisK_dim/P_dom"/>
</dbReference>
<dbReference type="RefSeq" id="WP_147204586.1">
    <property type="nucleotide sequence ID" value="NZ_BJYT01000011.1"/>
</dbReference>
<evidence type="ECO:0000313" key="23">
    <source>
        <dbReference type="Proteomes" id="UP000321513"/>
    </source>
</evidence>
<dbReference type="Gene3D" id="1.20.120.160">
    <property type="entry name" value="HPT domain"/>
    <property type="match status" value="1"/>
</dbReference>
<dbReference type="InterPro" id="IPR001610">
    <property type="entry name" value="PAC"/>
</dbReference>
<evidence type="ECO:0000256" key="11">
    <source>
        <dbReference type="ARBA" id="ARBA00022989"/>
    </source>
</evidence>
<dbReference type="InterPro" id="IPR003594">
    <property type="entry name" value="HATPase_dom"/>
</dbReference>
<reference evidence="22 23" key="1">
    <citation type="submission" date="2019-07" db="EMBL/GenBank/DDBJ databases">
        <title>Whole genome shotgun sequence of Segetibacter aerophilus NBRC 106135.</title>
        <authorList>
            <person name="Hosoyama A."/>
            <person name="Uohara A."/>
            <person name="Ohji S."/>
            <person name="Ichikawa N."/>
        </authorList>
    </citation>
    <scope>NUCLEOTIDE SEQUENCE [LARGE SCALE GENOMIC DNA]</scope>
    <source>
        <strain evidence="22 23">NBRC 106135</strain>
    </source>
</reference>
<gene>
    <name evidence="22" type="ORF">SAE01_29660</name>
</gene>
<feature type="domain" description="HPt" evidence="21">
    <location>
        <begin position="911"/>
        <end position="1004"/>
    </location>
</feature>
<dbReference type="InterPro" id="IPR013655">
    <property type="entry name" value="PAS_fold_3"/>
</dbReference>
<keyword evidence="8" id="KW-0547">Nucleotide-binding</keyword>
<keyword evidence="10" id="KW-0067">ATP-binding</keyword>
<evidence type="ECO:0000256" key="10">
    <source>
        <dbReference type="ARBA" id="ARBA00022840"/>
    </source>
</evidence>
<feature type="domain" description="Response regulatory" evidence="18">
    <location>
        <begin position="760"/>
        <end position="878"/>
    </location>
</feature>
<dbReference type="SMART" id="SM00448">
    <property type="entry name" value="REC"/>
    <property type="match status" value="2"/>
</dbReference>
<evidence type="ECO:0000259" key="18">
    <source>
        <dbReference type="PROSITE" id="PS50110"/>
    </source>
</evidence>
<dbReference type="Proteomes" id="UP000321513">
    <property type="component" value="Unassembled WGS sequence"/>
</dbReference>
<dbReference type="SMART" id="SM00086">
    <property type="entry name" value="PAC"/>
    <property type="match status" value="2"/>
</dbReference>
<comment type="caution">
    <text evidence="15">Lacks conserved residue(s) required for the propagation of feature annotation.</text>
</comment>
<dbReference type="SMART" id="SM00388">
    <property type="entry name" value="HisKA"/>
    <property type="match status" value="1"/>
</dbReference>
<keyword evidence="12" id="KW-0902">Two-component regulatory system</keyword>
<dbReference type="Pfam" id="PF00512">
    <property type="entry name" value="HisKA"/>
    <property type="match status" value="1"/>
</dbReference>
<feature type="transmembrane region" description="Helical" evidence="16">
    <location>
        <begin position="12"/>
        <end position="35"/>
    </location>
</feature>
<dbReference type="InterPro" id="IPR036641">
    <property type="entry name" value="HPT_dom_sf"/>
</dbReference>
<dbReference type="PRINTS" id="PR00344">
    <property type="entry name" value="BCTRLSENSOR"/>
</dbReference>
<dbReference type="NCBIfam" id="TIGR00229">
    <property type="entry name" value="sensory_box"/>
    <property type="match status" value="1"/>
</dbReference>
<dbReference type="SUPFAM" id="SSF47384">
    <property type="entry name" value="Homodimeric domain of signal transducing histidine kinase"/>
    <property type="match status" value="1"/>
</dbReference>
<dbReference type="CDD" id="cd17546">
    <property type="entry name" value="REC_hyHK_CKI1_RcsC-like"/>
    <property type="match status" value="2"/>
</dbReference>
<dbReference type="PROSITE" id="PS50112">
    <property type="entry name" value="PAS"/>
    <property type="match status" value="1"/>
</dbReference>
<dbReference type="InterPro" id="IPR035965">
    <property type="entry name" value="PAS-like_dom_sf"/>
</dbReference>
<feature type="domain" description="Histidine kinase" evidence="17">
    <location>
        <begin position="369"/>
        <end position="590"/>
    </location>
</feature>
<evidence type="ECO:0000256" key="4">
    <source>
        <dbReference type="ARBA" id="ARBA00022475"/>
    </source>
</evidence>
<feature type="domain" description="PAS" evidence="19">
    <location>
        <begin position="95"/>
        <end position="168"/>
    </location>
</feature>
<evidence type="ECO:0000259" key="17">
    <source>
        <dbReference type="PROSITE" id="PS50109"/>
    </source>
</evidence>
<evidence type="ECO:0000256" key="15">
    <source>
        <dbReference type="PROSITE-ProRule" id="PRU00169"/>
    </source>
</evidence>
<dbReference type="GO" id="GO:0005524">
    <property type="term" value="F:ATP binding"/>
    <property type="evidence" value="ECO:0007669"/>
    <property type="project" value="UniProtKB-KW"/>
</dbReference>
<dbReference type="Pfam" id="PF08447">
    <property type="entry name" value="PAS_3"/>
    <property type="match status" value="2"/>
</dbReference>
<keyword evidence="6" id="KW-0808">Transferase</keyword>
<dbReference type="FunFam" id="1.10.287.130:FF:000003">
    <property type="entry name" value="Histidine kinase"/>
    <property type="match status" value="1"/>
</dbReference>
<feature type="modified residue" description="4-aspartylphosphate" evidence="15">
    <location>
        <position position="809"/>
    </location>
</feature>
<keyword evidence="4" id="KW-1003">Cell membrane</keyword>
<evidence type="ECO:0000256" key="5">
    <source>
        <dbReference type="ARBA" id="ARBA00022553"/>
    </source>
</evidence>
<evidence type="ECO:0000259" key="21">
    <source>
        <dbReference type="PROSITE" id="PS50894"/>
    </source>
</evidence>
<dbReference type="PROSITE" id="PS50110">
    <property type="entry name" value="RESPONSE_REGULATORY"/>
    <property type="match status" value="2"/>
</dbReference>
<dbReference type="InterPro" id="IPR005467">
    <property type="entry name" value="His_kinase_dom"/>
</dbReference>
<keyword evidence="9" id="KW-0418">Kinase</keyword>
<dbReference type="PANTHER" id="PTHR45339:SF1">
    <property type="entry name" value="HYBRID SIGNAL TRANSDUCTION HISTIDINE KINASE J"/>
    <property type="match status" value="1"/>
</dbReference>
<dbReference type="InterPro" id="IPR004358">
    <property type="entry name" value="Sig_transdc_His_kin-like_C"/>
</dbReference>
<evidence type="ECO:0000256" key="16">
    <source>
        <dbReference type="SAM" id="Phobius"/>
    </source>
</evidence>
<dbReference type="InterPro" id="IPR000700">
    <property type="entry name" value="PAS-assoc_C"/>
</dbReference>
<evidence type="ECO:0000256" key="1">
    <source>
        <dbReference type="ARBA" id="ARBA00000085"/>
    </source>
</evidence>
<feature type="domain" description="Response regulatory" evidence="18">
    <location>
        <begin position="609"/>
        <end position="731"/>
    </location>
</feature>
<evidence type="ECO:0000256" key="12">
    <source>
        <dbReference type="ARBA" id="ARBA00023012"/>
    </source>
</evidence>
<proteinExistence type="predicted"/>
<dbReference type="OrthoDB" id="9809670at2"/>
<dbReference type="PROSITE" id="PS50113">
    <property type="entry name" value="PAC"/>
    <property type="match status" value="2"/>
</dbReference>
<keyword evidence="11 16" id="KW-1133">Transmembrane helix</keyword>
<comment type="caution">
    <text evidence="22">The sequence shown here is derived from an EMBL/GenBank/DDBJ whole genome shotgun (WGS) entry which is preliminary data.</text>
</comment>
<dbReference type="SMART" id="SM00387">
    <property type="entry name" value="HATPase_c"/>
    <property type="match status" value="1"/>
</dbReference>
<dbReference type="FunFam" id="3.30.565.10:FF:000010">
    <property type="entry name" value="Sensor histidine kinase RcsC"/>
    <property type="match status" value="1"/>
</dbReference>
<comment type="subcellular location">
    <subcellularLocation>
        <location evidence="2">Cell membrane</location>
        <topology evidence="2">Multi-pass membrane protein</topology>
    </subcellularLocation>
</comment>
<keyword evidence="5 15" id="KW-0597">Phosphoprotein</keyword>
<dbReference type="Pfam" id="PF00072">
    <property type="entry name" value="Response_reg"/>
    <property type="match status" value="2"/>
</dbReference>